<dbReference type="Proteomes" id="UP000226192">
    <property type="component" value="Unassembled WGS sequence"/>
</dbReference>
<organism evidence="2 3">
    <name type="scientific">Ophiocordyceps australis</name>
    <dbReference type="NCBI Taxonomy" id="1399860"/>
    <lineage>
        <taxon>Eukaryota</taxon>
        <taxon>Fungi</taxon>
        <taxon>Dikarya</taxon>
        <taxon>Ascomycota</taxon>
        <taxon>Pezizomycotina</taxon>
        <taxon>Sordariomycetes</taxon>
        <taxon>Hypocreomycetidae</taxon>
        <taxon>Hypocreales</taxon>
        <taxon>Ophiocordycipitaceae</taxon>
        <taxon>Ophiocordyceps</taxon>
    </lineage>
</organism>
<evidence type="ECO:0000256" key="1">
    <source>
        <dbReference type="SAM" id="MobiDB-lite"/>
    </source>
</evidence>
<proteinExistence type="predicted"/>
<accession>A0A2C5XUU9</accession>
<evidence type="ECO:0000313" key="2">
    <source>
        <dbReference type="EMBL" id="PHH59216.1"/>
    </source>
</evidence>
<keyword evidence="3" id="KW-1185">Reference proteome</keyword>
<reference evidence="2 3" key="1">
    <citation type="submission" date="2017-06" db="EMBL/GenBank/DDBJ databases">
        <title>Ant-infecting Ophiocordyceps genomes reveal a high diversity of potential behavioral manipulation genes and a possible major role for enterotoxins.</title>
        <authorList>
            <person name="De Bekker C."/>
            <person name="Evans H.C."/>
            <person name="Brachmann A."/>
            <person name="Hughes D.P."/>
        </authorList>
    </citation>
    <scope>NUCLEOTIDE SEQUENCE [LARGE SCALE GENOMIC DNA]</scope>
    <source>
        <strain evidence="2 3">Map64</strain>
    </source>
</reference>
<protein>
    <submittedName>
        <fullName evidence="2">Uncharacterized protein</fullName>
    </submittedName>
</protein>
<comment type="caution">
    <text evidence="2">The sequence shown here is derived from an EMBL/GenBank/DDBJ whole genome shotgun (WGS) entry which is preliminary data.</text>
</comment>
<dbReference type="AlphaFoldDB" id="A0A2C5XUU9"/>
<sequence length="266" mass="29854">MPPNPRSSAVPPPATVPQTESPPATVLPTALSSIPSNKSPFNIIGKWDREILDHIQIEIGDPKETTSDFTRKKNPNNRYWKAYVTFKYGKHDSRIIKMLNCDVPHIKSSNYGIEYIVANLQREVGDAIVEAAMKKDIIANMHDKRAASTDDNWWLTINNINGRVGLIDQLGEFEPRDMGMIFTKTESGIRLNLDLVFCLRLTIDEKRDRTSKDVFNVVADCSRGAIMAVRQEVQAPTVEAAIPQQRATKQDIASQELIDALDQLLI</sequence>
<feature type="region of interest" description="Disordered" evidence="1">
    <location>
        <begin position="1"/>
        <end position="31"/>
    </location>
</feature>
<evidence type="ECO:0000313" key="3">
    <source>
        <dbReference type="Proteomes" id="UP000226192"/>
    </source>
</evidence>
<feature type="compositionally biased region" description="Pro residues" evidence="1">
    <location>
        <begin position="1"/>
        <end position="15"/>
    </location>
</feature>
<dbReference type="OrthoDB" id="5148050at2759"/>
<name>A0A2C5XUU9_9HYPO</name>
<dbReference type="EMBL" id="NJET01000227">
    <property type="protein sequence ID" value="PHH59216.1"/>
    <property type="molecule type" value="Genomic_DNA"/>
</dbReference>
<gene>
    <name evidence="2" type="ORF">CDD81_3558</name>
</gene>